<evidence type="ECO:0000256" key="4">
    <source>
        <dbReference type="ARBA" id="ARBA00023143"/>
    </source>
</evidence>
<dbReference type="PANTHER" id="PTHR30288:SF0">
    <property type="entry name" value="FLAGELLAR HOOK-ASSOCIATED PROTEIN 2"/>
    <property type="match status" value="1"/>
</dbReference>
<dbReference type="InterPro" id="IPR040026">
    <property type="entry name" value="FliD"/>
</dbReference>
<comment type="subcellular location">
    <subcellularLocation>
        <location evidence="5">Secreted</location>
    </subcellularLocation>
    <subcellularLocation>
        <location evidence="5">Bacterial flagellum</location>
    </subcellularLocation>
</comment>
<feature type="domain" description="Flagellar hook-associated protein 2 N-terminal" evidence="6">
    <location>
        <begin position="12"/>
        <end position="106"/>
    </location>
</feature>
<dbReference type="Pfam" id="PF02465">
    <property type="entry name" value="FliD_N"/>
    <property type="match status" value="1"/>
</dbReference>
<comment type="similarity">
    <text evidence="1 5">Belongs to the FliD family.</text>
</comment>
<evidence type="ECO:0000259" key="7">
    <source>
        <dbReference type="Pfam" id="PF07195"/>
    </source>
</evidence>
<protein>
    <recommendedName>
        <fullName evidence="5">Flagellar hook-associated protein 2</fullName>
        <shortName evidence="5">HAP2</shortName>
    </recommendedName>
    <alternativeName>
        <fullName evidence="5">Flagellar cap protein</fullName>
    </alternativeName>
</protein>
<dbReference type="GO" id="GO:0009421">
    <property type="term" value="C:bacterial-type flagellum filament cap"/>
    <property type="evidence" value="ECO:0007669"/>
    <property type="project" value="InterPro"/>
</dbReference>
<keyword evidence="8" id="KW-0969">Cilium</keyword>
<comment type="subunit">
    <text evidence="2 5">Homopentamer.</text>
</comment>
<evidence type="ECO:0000256" key="3">
    <source>
        <dbReference type="ARBA" id="ARBA00023054"/>
    </source>
</evidence>
<keyword evidence="9" id="KW-1185">Reference proteome</keyword>
<dbReference type="AlphaFoldDB" id="A0A2L2XA77"/>
<dbReference type="Proteomes" id="UP000239549">
    <property type="component" value="Unassembled WGS sequence"/>
</dbReference>
<dbReference type="EMBL" id="BFAV01000075">
    <property type="protein sequence ID" value="GBF33179.1"/>
    <property type="molecule type" value="Genomic_DNA"/>
</dbReference>
<proteinExistence type="inferred from homology"/>
<dbReference type="OrthoDB" id="9776025at2"/>
<dbReference type="GO" id="GO:0071973">
    <property type="term" value="P:bacterial-type flagellum-dependent cell motility"/>
    <property type="evidence" value="ECO:0007669"/>
    <property type="project" value="TreeGrafter"/>
</dbReference>
<organism evidence="8 9">
    <name type="scientific">Desulfocucumis palustris</name>
    <dbReference type="NCBI Taxonomy" id="1898651"/>
    <lineage>
        <taxon>Bacteria</taxon>
        <taxon>Bacillati</taxon>
        <taxon>Bacillota</taxon>
        <taxon>Clostridia</taxon>
        <taxon>Eubacteriales</taxon>
        <taxon>Desulfocucumaceae</taxon>
        <taxon>Desulfocucumis</taxon>
    </lineage>
</organism>
<reference evidence="9" key="1">
    <citation type="submission" date="2018-02" db="EMBL/GenBank/DDBJ databases">
        <title>Genome sequence of Desulfocucumis palustris strain NAW-5.</title>
        <authorList>
            <person name="Watanabe M."/>
            <person name="Kojima H."/>
            <person name="Fukui M."/>
        </authorList>
    </citation>
    <scope>NUCLEOTIDE SEQUENCE [LARGE SCALE GENOMIC DNA]</scope>
    <source>
        <strain evidence="9">NAW-5</strain>
    </source>
</reference>
<keyword evidence="3" id="KW-0175">Coiled coil</keyword>
<keyword evidence="4 5" id="KW-0975">Bacterial flagellum</keyword>
<feature type="domain" description="Flagellar hook-associated protein 2 C-terminal" evidence="7">
    <location>
        <begin position="444"/>
        <end position="709"/>
    </location>
</feature>
<dbReference type="RefSeq" id="WP_104371608.1">
    <property type="nucleotide sequence ID" value="NZ_BFAV01000075.1"/>
</dbReference>
<dbReference type="InterPro" id="IPR010809">
    <property type="entry name" value="FliD_C"/>
</dbReference>
<dbReference type="GO" id="GO:0009424">
    <property type="term" value="C:bacterial-type flagellum hook"/>
    <property type="evidence" value="ECO:0007669"/>
    <property type="project" value="UniProtKB-UniRule"/>
</dbReference>
<comment type="caution">
    <text evidence="8">The sequence shown here is derived from an EMBL/GenBank/DDBJ whole genome shotgun (WGS) entry which is preliminary data.</text>
</comment>
<dbReference type="GO" id="GO:0007155">
    <property type="term" value="P:cell adhesion"/>
    <property type="evidence" value="ECO:0007669"/>
    <property type="project" value="InterPro"/>
</dbReference>
<evidence type="ECO:0000313" key="8">
    <source>
        <dbReference type="EMBL" id="GBF33179.1"/>
    </source>
</evidence>
<evidence type="ECO:0000313" key="9">
    <source>
        <dbReference type="Proteomes" id="UP000239549"/>
    </source>
</evidence>
<evidence type="ECO:0000256" key="2">
    <source>
        <dbReference type="ARBA" id="ARBA00011255"/>
    </source>
</evidence>
<dbReference type="PANTHER" id="PTHR30288">
    <property type="entry name" value="FLAGELLAR CAP/ASSEMBLY PROTEIN FLID"/>
    <property type="match status" value="1"/>
</dbReference>
<keyword evidence="8" id="KW-0966">Cell projection</keyword>
<keyword evidence="8" id="KW-0282">Flagellum</keyword>
<comment type="function">
    <text evidence="5">Required for morphogenesis and for the elongation of the flagellar filament by facilitating polymerization of the flagellin monomers at the tip of growing filament. Forms a capping structure, which prevents flagellin subunits (transported through the central channel of the flagellum) from leaking out without polymerization at the distal end.</text>
</comment>
<evidence type="ECO:0000256" key="5">
    <source>
        <dbReference type="RuleBase" id="RU362066"/>
    </source>
</evidence>
<name>A0A2L2XA77_9FIRM</name>
<keyword evidence="5" id="KW-0964">Secreted</keyword>
<evidence type="ECO:0000256" key="1">
    <source>
        <dbReference type="ARBA" id="ARBA00009764"/>
    </source>
</evidence>
<accession>A0A2L2XA77</accession>
<dbReference type="GO" id="GO:0005576">
    <property type="term" value="C:extracellular region"/>
    <property type="evidence" value="ECO:0007669"/>
    <property type="project" value="UniProtKB-SubCell"/>
</dbReference>
<sequence length="725" mass="77682">MSSSLRIGGLVSGFDVDSMVEQLMKARRVPLDKLKQQKQVLEWQSEDYRSMNNTLRTLRDSAFNMKLQSTYLARQATSSNEALVSATASSSAAVLNHTVVVNSLAEGASITGGEIGSVVESKVQATGIDAVAAKYGFSVGSNFSDGEQFTWDGVTLVAGTDFTIGKDAKETSENLKKALEESSLGNNWTFTVSNSVVFATAKTTGSRIGTAGNYLEVSGTGASRVTDTQTTIGENAVTAATKLTFTGVPTEGVVVTIGNKKVVFFSDSGSKYADASVAKSAAGADYAIDIDGKTAATIADAVQESVSPSGVVITDDDNGVLTIAADTAGSGGNTSVATSIKKSTLGLQLNDSSLGVSSLVINGEEITINCESQTIYDLVYRINTHKKDGKLWDIQASYDATLDRLFLTTTSTGADREITVKDGGSGSLSRMLKLTTDSDVTDSGSDASIKIDGTDFTFSSNNATVNGVTYNLKSASPGTTVNVNVSQDVDKVYNAIKDFVDLYNTTITTVQEKTKEKRYKDYTPLTDEQKEEMTENQIEQWEKLARQGLLKNDSILTDIVYKMRTNMASSVSGIVSFQNYDNLADIGIKTAIYTSNSSEDGKLTIDETSLREAIAKDPEGVMQLFTKSSDNYSEKGIAASIYDNLSSGISSLSDKAGYGTDLYDDSTIGKKITEIDDDIDDLEDRLGDIEERYWNQFTAMEQAIMKLNSQSTWLTNMFSSGSNQQ</sequence>
<evidence type="ECO:0000259" key="6">
    <source>
        <dbReference type="Pfam" id="PF02465"/>
    </source>
</evidence>
<dbReference type="Pfam" id="PF07195">
    <property type="entry name" value="FliD_C"/>
    <property type="match status" value="1"/>
</dbReference>
<dbReference type="InterPro" id="IPR003481">
    <property type="entry name" value="FliD_N"/>
</dbReference>
<gene>
    <name evidence="8" type="ORF">DCCM_2278</name>
</gene>